<evidence type="ECO:0000313" key="5">
    <source>
        <dbReference type="Proteomes" id="UP001626550"/>
    </source>
</evidence>
<dbReference type="InterPro" id="IPR050565">
    <property type="entry name" value="LYPA1-2/EST-like"/>
</dbReference>
<reference evidence="4 5" key="1">
    <citation type="submission" date="2024-11" db="EMBL/GenBank/DDBJ databases">
        <title>Adaptive evolution of stress response genes in parasites aligns with host niche diversity.</title>
        <authorList>
            <person name="Hahn C."/>
            <person name="Resl P."/>
        </authorList>
    </citation>
    <scope>NUCLEOTIDE SEQUENCE [LARGE SCALE GENOMIC DNA]</scope>
    <source>
        <strain evidence="4">EGGRZ-B1_66</strain>
        <tissue evidence="4">Body</tissue>
    </source>
</reference>
<dbReference type="InterPro" id="IPR003140">
    <property type="entry name" value="PLipase/COase/thioEstase"/>
</dbReference>
<gene>
    <name evidence="4" type="primary">LYPLA2</name>
    <name evidence="4" type="ORF">Ciccas_005741</name>
</gene>
<dbReference type="PANTHER" id="PTHR10655:SF68">
    <property type="entry name" value="PALMITOYL-PROTEIN HYDROLASE"/>
    <property type="match status" value="1"/>
</dbReference>
<organism evidence="4 5">
    <name type="scientific">Cichlidogyrus casuarinus</name>
    <dbReference type="NCBI Taxonomy" id="1844966"/>
    <lineage>
        <taxon>Eukaryota</taxon>
        <taxon>Metazoa</taxon>
        <taxon>Spiralia</taxon>
        <taxon>Lophotrochozoa</taxon>
        <taxon>Platyhelminthes</taxon>
        <taxon>Monogenea</taxon>
        <taxon>Monopisthocotylea</taxon>
        <taxon>Dactylogyridea</taxon>
        <taxon>Ancyrocephalidae</taxon>
        <taxon>Cichlidogyrus</taxon>
    </lineage>
</organism>
<evidence type="ECO:0000256" key="2">
    <source>
        <dbReference type="ARBA" id="ARBA00012423"/>
    </source>
</evidence>
<feature type="domain" description="Phospholipase/carboxylesterase/thioesterase" evidence="3">
    <location>
        <begin position="5"/>
        <end position="171"/>
    </location>
</feature>
<proteinExistence type="inferred from homology"/>
<dbReference type="PANTHER" id="PTHR10655">
    <property type="entry name" value="LYSOPHOSPHOLIPASE-RELATED"/>
    <property type="match status" value="1"/>
</dbReference>
<sequence>MFARPTRPVTLNMGMQMPAWFDIFDLGPNAKQDGPGIKATTDQIRALVEKEAENGIKVALGGFSQGGAISLYYALTKDKAPRLSALLALSAWLPLHTELGADTSQLIGPSNLPVFQGHGTQDTLVPEQLGRLSHNWIKQFGLSNLDYKTYRMDHSSCIDELNDIKRFLESNIS</sequence>
<dbReference type="Pfam" id="PF02230">
    <property type="entry name" value="Abhydrolase_2"/>
    <property type="match status" value="1"/>
</dbReference>
<dbReference type="SUPFAM" id="SSF53474">
    <property type="entry name" value="alpha/beta-Hydrolases"/>
    <property type="match status" value="1"/>
</dbReference>
<dbReference type="AlphaFoldDB" id="A0ABD2Q8A9"/>
<evidence type="ECO:0000313" key="4">
    <source>
        <dbReference type="EMBL" id="KAL3315628.1"/>
    </source>
</evidence>
<comment type="similarity">
    <text evidence="1">Belongs to the AB hydrolase superfamily. AB hydrolase 2 family.</text>
</comment>
<protein>
    <recommendedName>
        <fullName evidence="2">palmitoyl-protein hydrolase</fullName>
        <ecNumber evidence="2">3.1.2.22</ecNumber>
    </recommendedName>
</protein>
<evidence type="ECO:0000256" key="1">
    <source>
        <dbReference type="ARBA" id="ARBA00006499"/>
    </source>
</evidence>
<comment type="caution">
    <text evidence="4">The sequence shown here is derived from an EMBL/GenBank/DDBJ whole genome shotgun (WGS) entry which is preliminary data.</text>
</comment>
<dbReference type="EC" id="3.1.2.22" evidence="2"/>
<name>A0ABD2Q8A9_9PLAT</name>
<accession>A0ABD2Q8A9</accession>
<dbReference type="Proteomes" id="UP001626550">
    <property type="component" value="Unassembled WGS sequence"/>
</dbReference>
<keyword evidence="5" id="KW-1185">Reference proteome</keyword>
<dbReference type="EMBL" id="JBJKFK010000703">
    <property type="protein sequence ID" value="KAL3315628.1"/>
    <property type="molecule type" value="Genomic_DNA"/>
</dbReference>
<evidence type="ECO:0000259" key="3">
    <source>
        <dbReference type="Pfam" id="PF02230"/>
    </source>
</evidence>
<dbReference type="GO" id="GO:0008474">
    <property type="term" value="F:palmitoyl-(protein) hydrolase activity"/>
    <property type="evidence" value="ECO:0007669"/>
    <property type="project" value="UniProtKB-EC"/>
</dbReference>
<dbReference type="InterPro" id="IPR029058">
    <property type="entry name" value="AB_hydrolase_fold"/>
</dbReference>
<dbReference type="Gene3D" id="3.40.50.1820">
    <property type="entry name" value="alpha/beta hydrolase"/>
    <property type="match status" value="1"/>
</dbReference>